<evidence type="ECO:0000313" key="1">
    <source>
        <dbReference type="EMBL" id="CAJ2657613.1"/>
    </source>
</evidence>
<reference evidence="1" key="1">
    <citation type="submission" date="2023-10" db="EMBL/GenBank/DDBJ databases">
        <authorList>
            <person name="Rodriguez Cubillos JULIANA M."/>
            <person name="De Vega J."/>
        </authorList>
    </citation>
    <scope>NUCLEOTIDE SEQUENCE</scope>
</reference>
<gene>
    <name evidence="1" type="ORF">MILVUS5_LOCUS24153</name>
</gene>
<organism evidence="1 2">
    <name type="scientific">Trifolium pratense</name>
    <name type="common">Red clover</name>
    <dbReference type="NCBI Taxonomy" id="57577"/>
    <lineage>
        <taxon>Eukaryota</taxon>
        <taxon>Viridiplantae</taxon>
        <taxon>Streptophyta</taxon>
        <taxon>Embryophyta</taxon>
        <taxon>Tracheophyta</taxon>
        <taxon>Spermatophyta</taxon>
        <taxon>Magnoliopsida</taxon>
        <taxon>eudicotyledons</taxon>
        <taxon>Gunneridae</taxon>
        <taxon>Pentapetalae</taxon>
        <taxon>rosids</taxon>
        <taxon>fabids</taxon>
        <taxon>Fabales</taxon>
        <taxon>Fabaceae</taxon>
        <taxon>Papilionoideae</taxon>
        <taxon>50 kb inversion clade</taxon>
        <taxon>NPAAA clade</taxon>
        <taxon>Hologalegina</taxon>
        <taxon>IRL clade</taxon>
        <taxon>Trifolieae</taxon>
        <taxon>Trifolium</taxon>
    </lineage>
</organism>
<protein>
    <submittedName>
        <fullName evidence="1">Uncharacterized protein</fullName>
    </submittedName>
</protein>
<sequence length="336" mass="37160">MAKSSSSKQNSTIDPYKFLKIKLNLNGSLTRNYVVPTVPPSSDPKDSQPALSRDITLNAAAKTSIRLFIPNPPPSSSTTKLPLILYFHGGGFILYHPSSLIFHHSCSTFAAEIPAFVASVDYRLAPEHRLPAAYNDAVESLLWLKSQAQNPTQSDPWIRDHVDFSKCFIMGNSAGGNIAYFAALRALDLDLSPVKIEGLLLNSPFFSGARRTKSELHLINDHILPLPAGDLMWTLSLPKGADRDHVYCNPTISNAIYGEKIRRLSRTFVNGYGGDPLVDKQKELVKILEAHGVHVESYFCEDGYHAVEIFDRSKAQALVDYVKKFILSTVTPQSSM</sequence>
<keyword evidence="2" id="KW-1185">Reference proteome</keyword>
<dbReference type="Proteomes" id="UP001177021">
    <property type="component" value="Unassembled WGS sequence"/>
</dbReference>
<comment type="caution">
    <text evidence="1">The sequence shown here is derived from an EMBL/GenBank/DDBJ whole genome shotgun (WGS) entry which is preliminary data.</text>
</comment>
<evidence type="ECO:0000313" key="2">
    <source>
        <dbReference type="Proteomes" id="UP001177021"/>
    </source>
</evidence>
<dbReference type="EMBL" id="CASHSV030000311">
    <property type="protein sequence ID" value="CAJ2657613.1"/>
    <property type="molecule type" value="Genomic_DNA"/>
</dbReference>
<proteinExistence type="predicted"/>
<accession>A0ACB0KLL8</accession>
<name>A0ACB0KLL8_TRIPR</name>